<protein>
    <submittedName>
        <fullName evidence="1">Uncharacterized protein</fullName>
    </submittedName>
</protein>
<proteinExistence type="predicted"/>
<gene>
    <name evidence="1" type="ORF">Cgig2_028296</name>
</gene>
<dbReference type="EMBL" id="JAKOGI010001334">
    <property type="protein sequence ID" value="KAJ8426206.1"/>
    <property type="molecule type" value="Genomic_DNA"/>
</dbReference>
<organism evidence="1 2">
    <name type="scientific">Carnegiea gigantea</name>
    <dbReference type="NCBI Taxonomy" id="171969"/>
    <lineage>
        <taxon>Eukaryota</taxon>
        <taxon>Viridiplantae</taxon>
        <taxon>Streptophyta</taxon>
        <taxon>Embryophyta</taxon>
        <taxon>Tracheophyta</taxon>
        <taxon>Spermatophyta</taxon>
        <taxon>Magnoliopsida</taxon>
        <taxon>eudicotyledons</taxon>
        <taxon>Gunneridae</taxon>
        <taxon>Pentapetalae</taxon>
        <taxon>Caryophyllales</taxon>
        <taxon>Cactineae</taxon>
        <taxon>Cactaceae</taxon>
        <taxon>Cactoideae</taxon>
        <taxon>Echinocereeae</taxon>
        <taxon>Carnegiea</taxon>
    </lineage>
</organism>
<reference evidence="1" key="1">
    <citation type="submission" date="2022-04" db="EMBL/GenBank/DDBJ databases">
        <title>Carnegiea gigantea Genome sequencing and assembly v2.</title>
        <authorList>
            <person name="Copetti D."/>
            <person name="Sanderson M.J."/>
            <person name="Burquez A."/>
            <person name="Wojciechowski M.F."/>
        </authorList>
    </citation>
    <scope>NUCLEOTIDE SEQUENCE</scope>
    <source>
        <strain evidence="1">SGP5-SGP5p</strain>
        <tissue evidence="1">Aerial part</tissue>
    </source>
</reference>
<comment type="caution">
    <text evidence="1">The sequence shown here is derived from an EMBL/GenBank/DDBJ whole genome shotgun (WGS) entry which is preliminary data.</text>
</comment>
<dbReference type="AlphaFoldDB" id="A0A9Q1GSQ2"/>
<keyword evidence="2" id="KW-1185">Reference proteome</keyword>
<name>A0A9Q1GSQ2_9CARY</name>
<dbReference type="Proteomes" id="UP001153076">
    <property type="component" value="Unassembled WGS sequence"/>
</dbReference>
<evidence type="ECO:0000313" key="2">
    <source>
        <dbReference type="Proteomes" id="UP001153076"/>
    </source>
</evidence>
<sequence length="226" mass="26027">MAWWTWSSQFRDSHYQCEIVMQLGMGLDSTMLNVVLTGGPLSRGDIKAFTLVPFYHCSLLISSNGFAPLSQSAKPFRFQMNYPSRTRTFSKTYFREKGQHRKDSVIFKGKYLRQMIRDGDRNTCYFHLSTPIRRKFNRMEMLQDATKSWLPDQGQTEAEVPWGHTSAQQRPYLISWDVITKPNKRGGGDLIHSTHRMCAPNACKGLVENIDILCKGMSHSMGNYKL</sequence>
<evidence type="ECO:0000313" key="1">
    <source>
        <dbReference type="EMBL" id="KAJ8426206.1"/>
    </source>
</evidence>
<accession>A0A9Q1GSQ2</accession>